<dbReference type="EMBL" id="CP002425">
    <property type="protein sequence ID" value="ADX84891.1"/>
    <property type="molecule type" value="Genomic_DNA"/>
</dbReference>
<name>F0NH92_SACI5</name>
<proteinExistence type="predicted"/>
<dbReference type="AlphaFoldDB" id="F0NH92"/>
<sequence length="59" mass="6844">MIYYSQILCLPWRNFSLIFNTFNYSMDLHASMKDWGYPAKGRKGNGSYSGKAQGLRIDM</sequence>
<gene>
    <name evidence="1" type="ordered locus">SiRe_0814</name>
</gene>
<dbReference type="Proteomes" id="UP000002664">
    <property type="component" value="Chromosome"/>
</dbReference>
<accession>F0NH92</accession>
<evidence type="ECO:0000313" key="2">
    <source>
        <dbReference type="Proteomes" id="UP000002664"/>
    </source>
</evidence>
<reference evidence="1 2" key="1">
    <citation type="journal article" date="2011" name="J. Bacteriol.">
        <title>Genome analyses of icelandic strains of Sulfolobus islandicus, model organisms for genetic and virus-host interaction studies.</title>
        <authorList>
            <person name="Guo L."/>
            <person name="Brugger K."/>
            <person name="Liu C."/>
            <person name="Shah S.A."/>
            <person name="Zheng H."/>
            <person name="Zhu Y."/>
            <person name="Wang S."/>
            <person name="Lillestol R.K."/>
            <person name="Chen L."/>
            <person name="Frank J."/>
            <person name="Prangishvili D."/>
            <person name="Paulin L."/>
            <person name="She Q."/>
            <person name="Huang L."/>
            <person name="Garrett R.A."/>
        </authorList>
    </citation>
    <scope>NUCLEOTIDE SEQUENCE [LARGE SCALE GENOMIC DNA]</scope>
    <source>
        <strain evidence="1 2">REY15A</strain>
    </source>
</reference>
<keyword evidence="2" id="KW-1185">Reference proteome</keyword>
<evidence type="ECO:0000313" key="1">
    <source>
        <dbReference type="EMBL" id="ADX84891.1"/>
    </source>
</evidence>
<dbReference type="HOGENOM" id="CLU_2949468_0_0_2"/>
<dbReference type="KEGG" id="sir:SiRe_0814"/>
<organism evidence="1 2">
    <name type="scientific">Saccharolobus islandicus (strain REY15A)</name>
    <name type="common">Sulfolobus islandicus</name>
    <dbReference type="NCBI Taxonomy" id="930945"/>
    <lineage>
        <taxon>Archaea</taxon>
        <taxon>Thermoproteota</taxon>
        <taxon>Thermoprotei</taxon>
        <taxon>Sulfolobales</taxon>
        <taxon>Sulfolobaceae</taxon>
        <taxon>Saccharolobus</taxon>
    </lineage>
</organism>
<protein>
    <submittedName>
        <fullName evidence="1">Uncharacterized protein</fullName>
    </submittedName>
</protein>